<organism evidence="1 2">
    <name type="scientific">SAR86 cluster bacterium</name>
    <dbReference type="NCBI Taxonomy" id="2030880"/>
    <lineage>
        <taxon>Bacteria</taxon>
        <taxon>Pseudomonadati</taxon>
        <taxon>Pseudomonadota</taxon>
        <taxon>Gammaproteobacteria</taxon>
        <taxon>SAR86 cluster</taxon>
    </lineage>
</organism>
<dbReference type="Proteomes" id="UP000318710">
    <property type="component" value="Unassembled WGS sequence"/>
</dbReference>
<dbReference type="InterPro" id="IPR029058">
    <property type="entry name" value="AB_hydrolase_fold"/>
</dbReference>
<dbReference type="PANTHER" id="PTHR35602">
    <property type="entry name" value="ESTERASE YQIA-RELATED"/>
    <property type="match status" value="1"/>
</dbReference>
<name>A0A520N2J3_9GAMM</name>
<protein>
    <submittedName>
        <fullName evidence="1">Esterase</fullName>
    </submittedName>
</protein>
<comment type="caution">
    <text evidence="1">The sequence shown here is derived from an EMBL/GenBank/DDBJ whole genome shotgun (WGS) entry which is preliminary data.</text>
</comment>
<dbReference type="AlphaFoldDB" id="A0A520N2J3"/>
<proteinExistence type="predicted"/>
<reference evidence="1 2" key="1">
    <citation type="submission" date="2019-02" db="EMBL/GenBank/DDBJ databases">
        <title>Prokaryotic population dynamics and viral predation in marine succession experiment using metagenomics: the confinement effect.</title>
        <authorList>
            <person name="Haro-Moreno J.M."/>
            <person name="Rodriguez-Valera F."/>
            <person name="Lopez-Perez M."/>
        </authorList>
    </citation>
    <scope>NUCLEOTIDE SEQUENCE [LARGE SCALE GENOMIC DNA]</scope>
    <source>
        <strain evidence="1">MED-G160</strain>
    </source>
</reference>
<evidence type="ECO:0000313" key="1">
    <source>
        <dbReference type="EMBL" id="RZO27698.1"/>
    </source>
</evidence>
<dbReference type="InterPro" id="IPR008886">
    <property type="entry name" value="UPF0227/Esterase_YqiA"/>
</dbReference>
<accession>A0A520N2J3</accession>
<dbReference type="PANTHER" id="PTHR35602:SF3">
    <property type="entry name" value="ESTERASE YQIA"/>
    <property type="match status" value="1"/>
</dbReference>
<evidence type="ECO:0000313" key="2">
    <source>
        <dbReference type="Proteomes" id="UP000318710"/>
    </source>
</evidence>
<sequence length="190" mass="21371">MVKTILYFHGFASSSDSDKAKIIKSYISKISKKIKIFTPDLSNNFTEANNQITKLIDENEKDFVFMGSSLGGYYANFFGSINKSKVILINPAIPPLKGFEEYLGENENYSTGEKFIVTKNDIKFLRSLVTKKFNNQKNTLVFLESGDEVLNYVEAAKYFLGSNIDITYGGSHSYESITSKLEKIVSFIGI</sequence>
<dbReference type="EMBL" id="SHBF01000012">
    <property type="protein sequence ID" value="RZO27698.1"/>
    <property type="molecule type" value="Genomic_DNA"/>
</dbReference>
<gene>
    <name evidence="1" type="ORF">EVA93_02715</name>
</gene>
<dbReference type="Gene3D" id="3.40.50.1820">
    <property type="entry name" value="alpha/beta hydrolase"/>
    <property type="match status" value="1"/>
</dbReference>
<dbReference type="Pfam" id="PF05728">
    <property type="entry name" value="UPF0227"/>
    <property type="match status" value="1"/>
</dbReference>
<dbReference type="SUPFAM" id="SSF53474">
    <property type="entry name" value="alpha/beta-Hydrolases"/>
    <property type="match status" value="1"/>
</dbReference>